<dbReference type="Pfam" id="PF16463">
    <property type="entry name" value="Phage_TTP_13"/>
    <property type="match status" value="1"/>
</dbReference>
<protein>
    <submittedName>
        <fullName evidence="1">Phage tail protein</fullName>
    </submittedName>
</protein>
<dbReference type="RefSeq" id="WP_048964997.1">
    <property type="nucleotide sequence ID" value="NZ_CP106964.1"/>
</dbReference>
<evidence type="ECO:0000313" key="1">
    <source>
        <dbReference type="EMBL" id="QNP27421.1"/>
    </source>
</evidence>
<dbReference type="AlphaFoldDB" id="A0A7H0EUF5"/>
<dbReference type="EMBL" id="CP060807">
    <property type="protein sequence ID" value="QNP27421.1"/>
    <property type="molecule type" value="Genomic_DNA"/>
</dbReference>
<proteinExistence type="predicted"/>
<dbReference type="Proteomes" id="UP000516181">
    <property type="component" value="Chromosome"/>
</dbReference>
<accession>A0A7H0EUF5</accession>
<gene>
    <name evidence="1" type="ORF">IAP99_16360</name>
</gene>
<organism evidence="1 2">
    <name type="scientific">Klebsiella variicola</name>
    <dbReference type="NCBI Taxonomy" id="244366"/>
    <lineage>
        <taxon>Bacteria</taxon>
        <taxon>Pseudomonadati</taxon>
        <taxon>Pseudomonadota</taxon>
        <taxon>Gammaproteobacteria</taxon>
        <taxon>Enterobacterales</taxon>
        <taxon>Enterobacteriaceae</taxon>
        <taxon>Klebsiella/Raoultella group</taxon>
        <taxon>Klebsiella</taxon>
        <taxon>Klebsiella pneumoniae complex</taxon>
    </lineage>
</organism>
<sequence>MGEDVIKSPSEYASIPAGTRTYWGMKGTLKTAAKLLQSTMAIGAVGKKGTFMKVTRLIDRDPKYMADMGEGEDKTLVFIADPTDANQQALLEAAEANKTVVFFFDFPNGRSAEMELVLSGWAQQAVDQPDGKVLQDEVYGKQNGGVKWTTTNAANSGSE</sequence>
<evidence type="ECO:0000313" key="2">
    <source>
        <dbReference type="Proteomes" id="UP000516181"/>
    </source>
</evidence>
<name>A0A7H0EUF5_KLEVA</name>
<dbReference type="InterPro" id="IPR032493">
    <property type="entry name" value="Phage_TTP_13"/>
</dbReference>
<reference evidence="1 2" key="1">
    <citation type="submission" date="2020-08" db="EMBL/GenBank/DDBJ databases">
        <title>Complete genome sequence of Klebsiella pneumoniae KP2757.</title>
        <authorList>
            <person name="Zhang X."/>
        </authorList>
    </citation>
    <scope>NUCLEOTIDE SEQUENCE [LARGE SCALE GENOMIC DNA]</scope>
    <source>
        <strain evidence="1 2">KP2757</strain>
    </source>
</reference>